<dbReference type="InterPro" id="IPR002716">
    <property type="entry name" value="PIN_dom"/>
</dbReference>
<dbReference type="Pfam" id="PF01850">
    <property type="entry name" value="PIN"/>
    <property type="match status" value="1"/>
</dbReference>
<keyword evidence="5 8" id="KW-0378">Hydrolase</keyword>
<dbReference type="PANTHER" id="PTHR33653:SF1">
    <property type="entry name" value="RIBONUCLEASE VAPC2"/>
    <property type="match status" value="1"/>
</dbReference>
<evidence type="ECO:0000256" key="4">
    <source>
        <dbReference type="ARBA" id="ARBA00022723"/>
    </source>
</evidence>
<evidence type="ECO:0000256" key="2">
    <source>
        <dbReference type="ARBA" id="ARBA00022649"/>
    </source>
</evidence>
<evidence type="ECO:0000256" key="7">
    <source>
        <dbReference type="ARBA" id="ARBA00038093"/>
    </source>
</evidence>
<dbReference type="InterPro" id="IPR050556">
    <property type="entry name" value="Type_II_TA_system_RNase"/>
</dbReference>
<dbReference type="HAMAP" id="MF_00265">
    <property type="entry name" value="VapC_Nob1"/>
    <property type="match status" value="1"/>
</dbReference>
<dbReference type="CDD" id="cd18731">
    <property type="entry name" value="PIN_NgFitB-like"/>
    <property type="match status" value="1"/>
</dbReference>
<evidence type="ECO:0000256" key="8">
    <source>
        <dbReference type="HAMAP-Rule" id="MF_00265"/>
    </source>
</evidence>
<reference evidence="10 11" key="1">
    <citation type="submission" date="2021-04" db="EMBL/GenBank/DDBJ databases">
        <title>Complete genome sequencing of Allochromatium tepidum strain NZ.</title>
        <authorList>
            <person name="Tsukatani Y."/>
            <person name="Mori H."/>
        </authorList>
    </citation>
    <scope>NUCLEOTIDE SEQUENCE [LARGE SCALE GENOMIC DNA]</scope>
    <source>
        <strain evidence="10 11">NZ</strain>
    </source>
</reference>
<dbReference type="EC" id="3.1.-.-" evidence="8"/>
<dbReference type="Gene3D" id="3.40.50.1010">
    <property type="entry name" value="5'-nuclease"/>
    <property type="match status" value="1"/>
</dbReference>
<protein>
    <recommendedName>
        <fullName evidence="8">Ribonuclease VapC</fullName>
        <shortName evidence="8">RNase VapC</shortName>
        <ecNumber evidence="8">3.1.-.-</ecNumber>
    </recommendedName>
    <alternativeName>
        <fullName evidence="8">Toxin VapC</fullName>
    </alternativeName>
</protein>
<dbReference type="RefSeq" id="WP_213378679.1">
    <property type="nucleotide sequence ID" value="NZ_AP024563.1"/>
</dbReference>
<evidence type="ECO:0000256" key="1">
    <source>
        <dbReference type="ARBA" id="ARBA00001946"/>
    </source>
</evidence>
<organism evidence="10 11">
    <name type="scientific">Allochromatium tepidum</name>
    <dbReference type="NCBI Taxonomy" id="553982"/>
    <lineage>
        <taxon>Bacteria</taxon>
        <taxon>Pseudomonadati</taxon>
        <taxon>Pseudomonadota</taxon>
        <taxon>Gammaproteobacteria</taxon>
        <taxon>Chromatiales</taxon>
        <taxon>Chromatiaceae</taxon>
        <taxon>Allochromatium</taxon>
    </lineage>
</organism>
<keyword evidence="8" id="KW-0800">Toxin</keyword>
<gene>
    <name evidence="10" type="primary">stbB</name>
    <name evidence="8" type="synonym">vapC</name>
    <name evidence="10" type="ORF">Atep_22650</name>
</gene>
<evidence type="ECO:0000313" key="11">
    <source>
        <dbReference type="Proteomes" id="UP000680679"/>
    </source>
</evidence>
<keyword evidence="4 8" id="KW-0479">Metal-binding</keyword>
<evidence type="ECO:0000259" key="9">
    <source>
        <dbReference type="Pfam" id="PF01850"/>
    </source>
</evidence>
<sequence length="140" mass="14941">MIILDTNVVSEPLRPRGSDKVTAWLDAQAPETLYLTAINAAELWAGVALLAEGSRKRTLEASLADLLDRLFGGRLLDFDRRAARAYAEITRTTTAAGVPLPLADGLIAAIALAHGFAVATRDTTPFRAAGIEVIDPWGDD</sequence>
<keyword evidence="11" id="KW-1185">Reference proteome</keyword>
<comment type="similarity">
    <text evidence="7 8">Belongs to the PINc/VapC protein family.</text>
</comment>
<accession>A0ABN6GDC8</accession>
<dbReference type="PANTHER" id="PTHR33653">
    <property type="entry name" value="RIBONUCLEASE VAPC2"/>
    <property type="match status" value="1"/>
</dbReference>
<keyword evidence="6 8" id="KW-0460">Magnesium</keyword>
<dbReference type="EMBL" id="AP024563">
    <property type="protein sequence ID" value="BCU07588.1"/>
    <property type="molecule type" value="Genomic_DNA"/>
</dbReference>
<evidence type="ECO:0000256" key="3">
    <source>
        <dbReference type="ARBA" id="ARBA00022722"/>
    </source>
</evidence>
<feature type="binding site" evidence="8">
    <location>
        <position position="104"/>
    </location>
    <ligand>
        <name>Mg(2+)</name>
        <dbReference type="ChEBI" id="CHEBI:18420"/>
    </ligand>
</feature>
<dbReference type="Proteomes" id="UP000680679">
    <property type="component" value="Chromosome"/>
</dbReference>
<proteinExistence type="inferred from homology"/>
<evidence type="ECO:0000256" key="6">
    <source>
        <dbReference type="ARBA" id="ARBA00022842"/>
    </source>
</evidence>
<comment type="cofactor">
    <cofactor evidence="1 8">
        <name>Mg(2+)</name>
        <dbReference type="ChEBI" id="CHEBI:18420"/>
    </cofactor>
</comment>
<comment type="function">
    <text evidence="8">Toxic component of a toxin-antitoxin (TA) system. An RNase.</text>
</comment>
<evidence type="ECO:0000313" key="10">
    <source>
        <dbReference type="EMBL" id="BCU07588.1"/>
    </source>
</evidence>
<evidence type="ECO:0000256" key="5">
    <source>
        <dbReference type="ARBA" id="ARBA00022801"/>
    </source>
</evidence>
<feature type="binding site" evidence="8">
    <location>
        <position position="5"/>
    </location>
    <ligand>
        <name>Mg(2+)</name>
        <dbReference type="ChEBI" id="CHEBI:18420"/>
    </ligand>
</feature>
<keyword evidence="3 8" id="KW-0540">Nuclease</keyword>
<dbReference type="InterPro" id="IPR029060">
    <property type="entry name" value="PIN-like_dom_sf"/>
</dbReference>
<keyword evidence="2 8" id="KW-1277">Toxin-antitoxin system</keyword>
<dbReference type="SUPFAM" id="SSF88723">
    <property type="entry name" value="PIN domain-like"/>
    <property type="match status" value="1"/>
</dbReference>
<name>A0ABN6GDC8_9GAMM</name>
<dbReference type="InterPro" id="IPR022907">
    <property type="entry name" value="VapC_family"/>
</dbReference>
<feature type="domain" description="PIN" evidence="9">
    <location>
        <begin position="2"/>
        <end position="127"/>
    </location>
</feature>